<evidence type="ECO:0000256" key="1">
    <source>
        <dbReference type="ARBA" id="ARBA00007692"/>
    </source>
</evidence>
<evidence type="ECO:0000313" key="5">
    <source>
        <dbReference type="Proteomes" id="UP000036987"/>
    </source>
</evidence>
<keyword evidence="5" id="KW-1185">Reference proteome</keyword>
<sequence length="499" mass="56593">MALLDLSRHPATASTTTDWVCSCNSGRPIKSIRPSTFLFQPLRIHHGAFKKLSVNRENLVSSDSGSGNGYASYVHVPPSFLAAEKVEVETMLSLFLAKQGLSIALMSDRFTNHLLWKLHSLQKSRYLEQGREQLTAFEIQETLIPYLESLLLENGDFIYNLCPKLLISPSSTELLSMKIKKKNKNNKLLKAVARVCEKDSEGDLLPQVLYLIEIGMELNQIKDITRKFPPFAFYNLDRKIKPTIEFLLSLGISQADIPTILSKRPQLFGISLSNNLIPTMAYLEGFGVDKTQWAKIIYKFPAFLTFSRQKVRATVDYFSELGLSEDSIGKILTRFPHIISYNVDDKLRPTSEYFHSLGFDVANVMRKCPQVFGLSLEGNLKPITGFFVEKGFTDFEIQAMVSKYGTMYSFSLVENIIPKWGFFLTMDYDVKDLVKFPHYFGYSLEGRIKPRWSCLKESGVPMILSQLLSISDANFLTTLHKKAQRNVICTDQPSKSSSQ</sequence>
<dbReference type="Proteomes" id="UP000036987">
    <property type="component" value="Unassembled WGS sequence"/>
</dbReference>
<keyword evidence="2" id="KW-0806">Transcription termination</keyword>
<reference evidence="5" key="1">
    <citation type="journal article" date="2016" name="Nature">
        <title>The genome of the seagrass Zostera marina reveals angiosperm adaptation to the sea.</title>
        <authorList>
            <person name="Olsen J.L."/>
            <person name="Rouze P."/>
            <person name="Verhelst B."/>
            <person name="Lin Y.-C."/>
            <person name="Bayer T."/>
            <person name="Collen J."/>
            <person name="Dattolo E."/>
            <person name="De Paoli E."/>
            <person name="Dittami S."/>
            <person name="Maumus F."/>
            <person name="Michel G."/>
            <person name="Kersting A."/>
            <person name="Lauritano C."/>
            <person name="Lohaus R."/>
            <person name="Toepel M."/>
            <person name="Tonon T."/>
            <person name="Vanneste K."/>
            <person name="Amirebrahimi M."/>
            <person name="Brakel J."/>
            <person name="Bostroem C."/>
            <person name="Chovatia M."/>
            <person name="Grimwood J."/>
            <person name="Jenkins J.W."/>
            <person name="Jueterbock A."/>
            <person name="Mraz A."/>
            <person name="Stam W.T."/>
            <person name="Tice H."/>
            <person name="Bornberg-Bauer E."/>
            <person name="Green P.J."/>
            <person name="Pearson G.A."/>
            <person name="Procaccini G."/>
            <person name="Duarte C.M."/>
            <person name="Schmutz J."/>
            <person name="Reusch T.B.H."/>
            <person name="Van de Peer Y."/>
        </authorList>
    </citation>
    <scope>NUCLEOTIDE SEQUENCE [LARGE SCALE GENOMIC DNA]</scope>
    <source>
        <strain evidence="5">cv. Finnish</strain>
    </source>
</reference>
<protein>
    <submittedName>
        <fullName evidence="4">Mitochondrial transcription termination factor family protein</fullName>
    </submittedName>
</protein>
<evidence type="ECO:0000256" key="2">
    <source>
        <dbReference type="ARBA" id="ARBA00022472"/>
    </source>
</evidence>
<dbReference type="GO" id="GO:0003676">
    <property type="term" value="F:nucleic acid binding"/>
    <property type="evidence" value="ECO:0007669"/>
    <property type="project" value="InterPro"/>
</dbReference>
<dbReference type="Pfam" id="PF02536">
    <property type="entry name" value="mTERF"/>
    <property type="match status" value="1"/>
</dbReference>
<dbReference type="AlphaFoldDB" id="A0A0K9PIB9"/>
<dbReference type="SMART" id="SM00733">
    <property type="entry name" value="Mterf"/>
    <property type="match status" value="8"/>
</dbReference>
<dbReference type="GO" id="GO:0006353">
    <property type="term" value="P:DNA-templated transcription termination"/>
    <property type="evidence" value="ECO:0007669"/>
    <property type="project" value="UniProtKB-KW"/>
</dbReference>
<evidence type="ECO:0000313" key="4">
    <source>
        <dbReference type="EMBL" id="KMZ68704.1"/>
    </source>
</evidence>
<proteinExistence type="inferred from homology"/>
<dbReference type="InterPro" id="IPR038538">
    <property type="entry name" value="MTERF_sf"/>
</dbReference>
<evidence type="ECO:0000256" key="3">
    <source>
        <dbReference type="ARBA" id="ARBA00022946"/>
    </source>
</evidence>
<dbReference type="InterPro" id="IPR003690">
    <property type="entry name" value="MTERF"/>
</dbReference>
<dbReference type="Gene3D" id="1.25.70.10">
    <property type="entry name" value="Transcription termination factor 3, mitochondrial"/>
    <property type="match status" value="1"/>
</dbReference>
<gene>
    <name evidence="4" type="ORF">ZOSMA_230G00250</name>
</gene>
<comment type="caution">
    <text evidence="4">The sequence shown here is derived from an EMBL/GenBank/DDBJ whole genome shotgun (WGS) entry which is preliminary data.</text>
</comment>
<comment type="similarity">
    <text evidence="1">Belongs to the mTERF family.</text>
</comment>
<accession>A0A0K9PIB9</accession>
<dbReference type="EMBL" id="LFYR01000814">
    <property type="protein sequence ID" value="KMZ68704.1"/>
    <property type="molecule type" value="Genomic_DNA"/>
</dbReference>
<keyword evidence="2" id="KW-0805">Transcription regulation</keyword>
<dbReference type="PANTHER" id="PTHR13068:SF9">
    <property type="entry name" value="TRANSCRIPTION TERMINATION FACTOR MTERF5, CHLOROPLASTIC"/>
    <property type="match status" value="1"/>
</dbReference>
<keyword evidence="3" id="KW-0809">Transit peptide</keyword>
<dbReference type="PANTHER" id="PTHR13068">
    <property type="entry name" value="CGI-12 PROTEIN-RELATED"/>
    <property type="match status" value="1"/>
</dbReference>
<organism evidence="4 5">
    <name type="scientific">Zostera marina</name>
    <name type="common">Eelgrass</name>
    <dbReference type="NCBI Taxonomy" id="29655"/>
    <lineage>
        <taxon>Eukaryota</taxon>
        <taxon>Viridiplantae</taxon>
        <taxon>Streptophyta</taxon>
        <taxon>Embryophyta</taxon>
        <taxon>Tracheophyta</taxon>
        <taxon>Spermatophyta</taxon>
        <taxon>Magnoliopsida</taxon>
        <taxon>Liliopsida</taxon>
        <taxon>Zosteraceae</taxon>
        <taxon>Zostera</taxon>
    </lineage>
</organism>
<keyword evidence="2" id="KW-0804">Transcription</keyword>
<dbReference type="OrthoDB" id="637682at2759"/>
<dbReference type="OMA" id="HEYNSIG"/>
<name>A0A0K9PIB9_ZOSMR</name>